<dbReference type="AlphaFoldDB" id="A0A1W4X419"/>
<dbReference type="InParanoid" id="A0A1W4X419"/>
<keyword evidence="2" id="KW-1185">Reference proteome</keyword>
<evidence type="ECO:0000256" key="1">
    <source>
        <dbReference type="SAM" id="MobiDB-lite"/>
    </source>
</evidence>
<feature type="compositionally biased region" description="Polar residues" evidence="1">
    <location>
        <begin position="427"/>
        <end position="444"/>
    </location>
</feature>
<evidence type="ECO:0000313" key="2">
    <source>
        <dbReference type="Proteomes" id="UP000192223"/>
    </source>
</evidence>
<proteinExistence type="predicted"/>
<dbReference type="KEGG" id="apln:108740833"/>
<organism evidence="2 3">
    <name type="scientific">Agrilus planipennis</name>
    <name type="common">Emerald ash borer</name>
    <name type="synonym">Agrilus marcopoli</name>
    <dbReference type="NCBI Taxonomy" id="224129"/>
    <lineage>
        <taxon>Eukaryota</taxon>
        <taxon>Metazoa</taxon>
        <taxon>Ecdysozoa</taxon>
        <taxon>Arthropoda</taxon>
        <taxon>Hexapoda</taxon>
        <taxon>Insecta</taxon>
        <taxon>Pterygota</taxon>
        <taxon>Neoptera</taxon>
        <taxon>Endopterygota</taxon>
        <taxon>Coleoptera</taxon>
        <taxon>Polyphaga</taxon>
        <taxon>Elateriformia</taxon>
        <taxon>Buprestoidea</taxon>
        <taxon>Buprestidae</taxon>
        <taxon>Agrilinae</taxon>
        <taxon>Agrilus</taxon>
    </lineage>
</organism>
<dbReference type="GeneID" id="108740833"/>
<gene>
    <name evidence="3" type="primary">LOC108740833</name>
</gene>
<feature type="region of interest" description="Disordered" evidence="1">
    <location>
        <begin position="420"/>
        <end position="444"/>
    </location>
</feature>
<sequence length="831" mass="94221">MDSFIPSSLNIGLSRNNAEVAICPEKTILNYNTMDLTTFIPSSIESLKTNRTVLMIDNMDITNLPTKNEKTIIGGFNVDTMDLTRAVSPVNHKSIINETTRTEAMDFTIAMPCNSQVNRQSILNPETMDIICNLPFGDEPAVENVFGEKQFSNRLFGDKAIKDTMELTNLICKNNMQINSNNENCNTSISQEQSCIDMDLTAVNDNYIEQVSSPNSNISKCLASEMKNNGHVIATNKHNVECDKLLIPVYDVGGGIVEQIQNGSIRDKILTSPFLQINAFTNNLNKWDCDSKKNSLINYTTTNYSADDTQYLINFSVGGNKNPKSDFSRLIAGDFNPSFLSSKFLPLGEFESDAFKNEESLHINLIEPENQKITEKSLKKTTNKEKDNITLLKDVTHQTAKESKGNEIYEVKNVSTSPKISEHNHIDTNGTLKRSHNDSSNNLRNKIPKLDNIVETDKTFTVVTSTTFSVMSEIIGTDTRNISDESVVSFCNNSLEDIQEIHADKVQTEQKNIQGETNKVNESKEVFEDLYDQFITEINKNEALMQKEIQNFKQRHSRFEKQKSYFEEICQKISTLLNINFEIPTEKLKFNETDSILESQSSTSEINSVAEVDTELQMICEKVVTIQDRIKQLQKKCQNCWSLVSSTPEEFTFETLYHTIVLIVGIDRLTGVVKDLHVQSKSDGECSPQNLFIKNEFKKRMNSKTVSAAVGEKYDIVTLLDYIQMQMVHMTDMKKYFSNLSKIGFEMDCDFRVTLKIPSLILRSVWVVTVNMSDIDNISQDCVSIKAQVGVMDEEKVKSLLEPCPRGFAFLKHLVVTLLNYLRMLENRKKK</sequence>
<dbReference type="OrthoDB" id="6784338at2759"/>
<name>A0A1W4X419_AGRPL</name>
<accession>A0A1W4X419</accession>
<protein>
    <submittedName>
        <fullName evidence="3">Uncharacterized protein LOC108740833</fullName>
    </submittedName>
</protein>
<dbReference type="STRING" id="224129.A0A1W4X419"/>
<dbReference type="RefSeq" id="XP_018330824.1">
    <property type="nucleotide sequence ID" value="XM_018475322.2"/>
</dbReference>
<dbReference type="Proteomes" id="UP000192223">
    <property type="component" value="Unplaced"/>
</dbReference>
<reference evidence="3" key="1">
    <citation type="submission" date="2025-08" db="UniProtKB">
        <authorList>
            <consortium name="RefSeq"/>
        </authorList>
    </citation>
    <scope>IDENTIFICATION</scope>
    <source>
        <tissue evidence="3">Entire body</tissue>
    </source>
</reference>
<evidence type="ECO:0000313" key="3">
    <source>
        <dbReference type="RefSeq" id="XP_018330824.1"/>
    </source>
</evidence>